<keyword evidence="4" id="KW-1185">Reference proteome</keyword>
<dbReference type="CDD" id="cd13402">
    <property type="entry name" value="LT_TF-like"/>
    <property type="match status" value="1"/>
</dbReference>
<dbReference type="Pfam" id="PF10774">
    <property type="entry name" value="DUF4226"/>
    <property type="match status" value="1"/>
</dbReference>
<comment type="caution">
    <text evidence="3">The sequence shown here is derived from an EMBL/GenBank/DDBJ whole genome shotgun (WGS) entry which is preliminary data.</text>
</comment>
<dbReference type="Pfam" id="PF01464">
    <property type="entry name" value="SLT"/>
    <property type="match status" value="1"/>
</dbReference>
<reference evidence="4" key="1">
    <citation type="journal article" date="2019" name="Int. J. Syst. Evol. Microbiol.">
        <title>The Global Catalogue of Microorganisms (GCM) 10K type strain sequencing project: providing services to taxonomists for standard genome sequencing and annotation.</title>
        <authorList>
            <consortium name="The Broad Institute Genomics Platform"/>
            <consortium name="The Broad Institute Genome Sequencing Center for Infectious Disease"/>
            <person name="Wu L."/>
            <person name="Ma J."/>
        </authorList>
    </citation>
    <scope>NUCLEOTIDE SEQUENCE [LARGE SCALE GENOMIC DNA]</scope>
    <source>
        <strain evidence="4">CGMCC 4.7330</strain>
    </source>
</reference>
<proteinExistence type="predicted"/>
<dbReference type="InterPro" id="IPR008258">
    <property type="entry name" value="Transglycosylase_SLT_dom_1"/>
</dbReference>
<evidence type="ECO:0000313" key="4">
    <source>
        <dbReference type="Proteomes" id="UP001595696"/>
    </source>
</evidence>
<dbReference type="SUPFAM" id="SSF53955">
    <property type="entry name" value="Lysozyme-like"/>
    <property type="match status" value="1"/>
</dbReference>
<accession>A0ABV8DSL2</accession>
<feature type="region of interest" description="Disordered" evidence="1">
    <location>
        <begin position="109"/>
        <end position="138"/>
    </location>
</feature>
<protein>
    <submittedName>
        <fullName evidence="3">DUF4226 domain-containing protein</fullName>
    </submittedName>
</protein>
<dbReference type="RefSeq" id="WP_378612821.1">
    <property type="nucleotide sequence ID" value="NZ_JBHSAX010000013.1"/>
</dbReference>
<dbReference type="EMBL" id="JBHSAX010000013">
    <property type="protein sequence ID" value="MFC3963088.1"/>
    <property type="molecule type" value="Genomic_DNA"/>
</dbReference>
<name>A0ABV8DSL2_9NOCA</name>
<dbReference type="Gene3D" id="1.10.530.10">
    <property type="match status" value="1"/>
</dbReference>
<dbReference type="Proteomes" id="UP001595696">
    <property type="component" value="Unassembled WGS sequence"/>
</dbReference>
<feature type="region of interest" description="Disordered" evidence="1">
    <location>
        <begin position="32"/>
        <end position="62"/>
    </location>
</feature>
<evidence type="ECO:0000259" key="2">
    <source>
        <dbReference type="Pfam" id="PF01464"/>
    </source>
</evidence>
<dbReference type="InterPro" id="IPR023346">
    <property type="entry name" value="Lysozyme-like_dom_sf"/>
</dbReference>
<gene>
    <name evidence="3" type="ORF">ACFO0B_13920</name>
</gene>
<evidence type="ECO:0000313" key="3">
    <source>
        <dbReference type="EMBL" id="MFC3963088.1"/>
    </source>
</evidence>
<feature type="domain" description="Transglycosylase SLT" evidence="2">
    <location>
        <begin position="373"/>
        <end position="453"/>
    </location>
</feature>
<evidence type="ECO:0000256" key="1">
    <source>
        <dbReference type="SAM" id="MobiDB-lite"/>
    </source>
</evidence>
<organism evidence="3 4">
    <name type="scientific">Nocardia jiangsuensis</name>
    <dbReference type="NCBI Taxonomy" id="1691563"/>
    <lineage>
        <taxon>Bacteria</taxon>
        <taxon>Bacillati</taxon>
        <taxon>Actinomycetota</taxon>
        <taxon>Actinomycetes</taxon>
        <taxon>Mycobacteriales</taxon>
        <taxon>Nocardiaceae</taxon>
        <taxon>Nocardia</taxon>
    </lineage>
</organism>
<dbReference type="InterPro" id="IPR019710">
    <property type="entry name" value="DUF4226"/>
</dbReference>
<sequence length="468" mass="47855">MTTAGLRPPGEGAEVVQAEVAADETAAVTVTPWSPRGERRAAIPVRAGAPAEPPVTPVAASNPAPAKQFSALAGITAPSALLRQAAPAGTALPAPPTAAAPWVAPLAAPNTGVGSTADRTRAEDDDTDAPDTSAAANPATNLLPTLADALAKLGTGTGTAAPAAPTVGTTDEPLTTATGLSPQAERALRLLKSLAAAYGDGATEDPDVLALRKDIGRTQGTGSAAESVQARRLYQANFANAYNTLDNQLAGYITRAAGNTEVDRTAIHNLLREVNVAVNELGTRAYTREGQQQVHKILTAALVKANAIAGGTHAGNTDTAAFINQLTAQYLGNIAGRKTPDTTPVSGLPGGKVGDWIARAVQILRGMGYDPSKIDPAALAIIAKHESGNNPSAVNNWDSNAAKGIPSKGLMQTIGPTFDRWAVDGHRNILNPVDNIVAAARYAVNRYGSVSNVPGVVAVRAGRKYVGY</sequence>